<evidence type="ECO:0000256" key="1">
    <source>
        <dbReference type="SAM" id="Phobius"/>
    </source>
</evidence>
<dbReference type="PANTHER" id="PTHR40057">
    <property type="entry name" value="SLR1162 PROTEIN"/>
    <property type="match status" value="1"/>
</dbReference>
<sequence length="196" mass="22579">MWPVPIIAIMPQPSPITVSITRTVLPGQHRRFNAWVQAGQELVRERTGYLGSGWVRTSPDSDEWHVLYRFADAKSLKAWDESDDRQWWIDSAAELVETTKVEHRTGIEGWFEPQGENAVTIPETVVPPRWKQAVSIFLPFFPLSLLSTFLLMPHLESWPPVLAVLLNICILTPLMTYIFLPVSTRLLRPWLQKPRN</sequence>
<feature type="domain" description="ABM" evidence="2">
    <location>
        <begin position="15"/>
        <end position="86"/>
    </location>
</feature>
<evidence type="ECO:0000313" key="3">
    <source>
        <dbReference type="EMBL" id="VEW13940.1"/>
    </source>
</evidence>
<reference evidence="3 4" key="1">
    <citation type="submission" date="2019-02" db="EMBL/GenBank/DDBJ databases">
        <authorList>
            <consortium name="Pathogen Informatics"/>
        </authorList>
    </citation>
    <scope>NUCLEOTIDE SEQUENCE [LARGE SCALE GENOMIC DNA]</scope>
    <source>
        <strain evidence="3 4">3012STDY7078520</strain>
    </source>
</reference>
<dbReference type="Pfam" id="PF03992">
    <property type="entry name" value="ABM"/>
    <property type="match status" value="1"/>
</dbReference>
<dbReference type="Gene3D" id="3.30.70.100">
    <property type="match status" value="1"/>
</dbReference>
<feature type="transmembrane region" description="Helical" evidence="1">
    <location>
        <begin position="136"/>
        <end position="155"/>
    </location>
</feature>
<protein>
    <submittedName>
        <fullName evidence="3">Uncharacterized protein conserved in bacteria</fullName>
    </submittedName>
</protein>
<gene>
    <name evidence="3" type="ORF">NCTC12391_02150</name>
</gene>
<accession>A0A449D8Q4</accession>
<dbReference type="InterPro" id="IPR038762">
    <property type="entry name" value="ABM_predict"/>
</dbReference>
<dbReference type="InterPro" id="IPR007138">
    <property type="entry name" value="ABM_dom"/>
</dbReference>
<name>A0A449D8Q4_9MICO</name>
<keyword evidence="1" id="KW-0472">Membrane</keyword>
<keyword evidence="1" id="KW-1133">Transmembrane helix</keyword>
<evidence type="ECO:0000313" key="4">
    <source>
        <dbReference type="Proteomes" id="UP000386281"/>
    </source>
</evidence>
<dbReference type="Proteomes" id="UP000386281">
    <property type="component" value="Unassembled WGS sequence"/>
</dbReference>
<keyword evidence="1" id="KW-0812">Transmembrane</keyword>
<organism evidence="3 4">
    <name type="scientific">Brevibacterium casei</name>
    <dbReference type="NCBI Taxonomy" id="33889"/>
    <lineage>
        <taxon>Bacteria</taxon>
        <taxon>Bacillati</taxon>
        <taxon>Actinomycetota</taxon>
        <taxon>Actinomycetes</taxon>
        <taxon>Micrococcales</taxon>
        <taxon>Brevibacteriaceae</taxon>
        <taxon>Brevibacterium</taxon>
    </lineage>
</organism>
<dbReference type="SUPFAM" id="SSF54909">
    <property type="entry name" value="Dimeric alpha+beta barrel"/>
    <property type="match status" value="1"/>
</dbReference>
<dbReference type="EMBL" id="CAACXN010000015">
    <property type="protein sequence ID" value="VEW13940.1"/>
    <property type="molecule type" value="Genomic_DNA"/>
</dbReference>
<evidence type="ECO:0000259" key="2">
    <source>
        <dbReference type="Pfam" id="PF03992"/>
    </source>
</evidence>
<dbReference type="InterPro" id="IPR011008">
    <property type="entry name" value="Dimeric_a/b-barrel"/>
</dbReference>
<dbReference type="PANTHER" id="PTHR40057:SF1">
    <property type="entry name" value="SLR1162 PROTEIN"/>
    <property type="match status" value="1"/>
</dbReference>
<dbReference type="AlphaFoldDB" id="A0A449D8Q4"/>
<proteinExistence type="predicted"/>
<feature type="transmembrane region" description="Helical" evidence="1">
    <location>
        <begin position="161"/>
        <end position="180"/>
    </location>
</feature>